<proteinExistence type="predicted"/>
<dbReference type="AlphaFoldDB" id="A0A6A5WJ00"/>
<feature type="transmembrane region" description="Helical" evidence="2">
    <location>
        <begin position="308"/>
        <end position="326"/>
    </location>
</feature>
<keyword evidence="2" id="KW-0472">Membrane</keyword>
<feature type="transmembrane region" description="Helical" evidence="2">
    <location>
        <begin position="252"/>
        <end position="273"/>
    </location>
</feature>
<evidence type="ECO:0000256" key="1">
    <source>
        <dbReference type="SAM" id="MobiDB-lite"/>
    </source>
</evidence>
<keyword evidence="2" id="KW-1133">Transmembrane helix</keyword>
<protein>
    <submittedName>
        <fullName evidence="3">Uncharacterized protein</fullName>
    </submittedName>
</protein>
<feature type="region of interest" description="Disordered" evidence="1">
    <location>
        <begin position="376"/>
        <end position="434"/>
    </location>
</feature>
<feature type="transmembrane region" description="Helical" evidence="2">
    <location>
        <begin position="131"/>
        <end position="153"/>
    </location>
</feature>
<sequence>MGKLLRCAKFNPENCTVLNQIVDPDPDIAGIGVILGFLATTCFAIAISFSILFLDHYPRICNFWRHNVSKNPEEYVDNRGLGPYWRSPEFWSIVLSKNLLSFSDTQLVTGLAIQFTGFIKHCQISIYHFQIVVQLAFLTTVTHLLAVITLRDYFVDNKWVNLPRVFFMLCNLALLGYTSFVAYSYELSGLDRSSNLACFFKGHHPPFPAAFGGKWAALFVGGIAVQASIIFTMYFLPSSSKARKGQVKKGRWFYMWLGSLFRTWFIAPLYAGYGLVMAGLELKKTDALGIAAVRINGEDERQWGFGQFLPLLLLALPIFAGWESFWEEKEPERNRYGKTSSRAGSQSALIILDNVDQNLRPDNGVIERTIESFKSGPRDNLMRRSTSRPSVGIQTGGLSTVVGVDEVGYGLDGEGKAKEETEPEPEPESESKGP</sequence>
<dbReference type="PANTHER" id="PTHR37577:SF1">
    <property type="entry name" value="INTEGRAL MEMBRANE PROTEIN"/>
    <property type="match status" value="1"/>
</dbReference>
<dbReference type="InterPro" id="IPR053018">
    <property type="entry name" value="Elsinochrome_Biosynth-Asso"/>
</dbReference>
<reference evidence="3" key="1">
    <citation type="journal article" date="2020" name="Stud. Mycol.">
        <title>101 Dothideomycetes genomes: a test case for predicting lifestyles and emergence of pathogens.</title>
        <authorList>
            <person name="Haridas S."/>
            <person name="Albert R."/>
            <person name="Binder M."/>
            <person name="Bloem J."/>
            <person name="Labutti K."/>
            <person name="Salamov A."/>
            <person name="Andreopoulos B."/>
            <person name="Baker S."/>
            <person name="Barry K."/>
            <person name="Bills G."/>
            <person name="Bluhm B."/>
            <person name="Cannon C."/>
            <person name="Castanera R."/>
            <person name="Culley D."/>
            <person name="Daum C."/>
            <person name="Ezra D."/>
            <person name="Gonzalez J."/>
            <person name="Henrissat B."/>
            <person name="Kuo A."/>
            <person name="Liang C."/>
            <person name="Lipzen A."/>
            <person name="Lutzoni F."/>
            <person name="Magnuson J."/>
            <person name="Mondo S."/>
            <person name="Nolan M."/>
            <person name="Ohm R."/>
            <person name="Pangilinan J."/>
            <person name="Park H.-J."/>
            <person name="Ramirez L."/>
            <person name="Alfaro M."/>
            <person name="Sun H."/>
            <person name="Tritt A."/>
            <person name="Yoshinaga Y."/>
            <person name="Zwiers L.-H."/>
            <person name="Turgeon B."/>
            <person name="Goodwin S."/>
            <person name="Spatafora J."/>
            <person name="Crous P."/>
            <person name="Grigoriev I."/>
        </authorList>
    </citation>
    <scope>NUCLEOTIDE SEQUENCE</scope>
    <source>
        <strain evidence="3">CBS 123094</strain>
    </source>
</reference>
<dbReference type="Proteomes" id="UP000799779">
    <property type="component" value="Unassembled WGS sequence"/>
</dbReference>
<dbReference type="EMBL" id="ML977611">
    <property type="protein sequence ID" value="KAF1997646.1"/>
    <property type="molecule type" value="Genomic_DNA"/>
</dbReference>
<evidence type="ECO:0000313" key="4">
    <source>
        <dbReference type="Proteomes" id="UP000799779"/>
    </source>
</evidence>
<feature type="transmembrane region" description="Helical" evidence="2">
    <location>
        <begin position="28"/>
        <end position="54"/>
    </location>
</feature>
<dbReference type="OrthoDB" id="5427664at2759"/>
<evidence type="ECO:0000313" key="3">
    <source>
        <dbReference type="EMBL" id="KAF1997646.1"/>
    </source>
</evidence>
<feature type="compositionally biased region" description="Polar residues" evidence="1">
    <location>
        <begin position="383"/>
        <end position="398"/>
    </location>
</feature>
<accession>A0A6A5WJ00</accession>
<dbReference type="PANTHER" id="PTHR37577">
    <property type="entry name" value="INTEGRAL MEMBRANE PROTEIN"/>
    <property type="match status" value="1"/>
</dbReference>
<keyword evidence="4" id="KW-1185">Reference proteome</keyword>
<feature type="transmembrane region" description="Helical" evidence="2">
    <location>
        <begin position="215"/>
        <end position="236"/>
    </location>
</feature>
<feature type="transmembrane region" description="Helical" evidence="2">
    <location>
        <begin position="165"/>
        <end position="185"/>
    </location>
</feature>
<gene>
    <name evidence="3" type="ORF">P154DRAFT_622348</name>
</gene>
<evidence type="ECO:0000256" key="2">
    <source>
        <dbReference type="SAM" id="Phobius"/>
    </source>
</evidence>
<name>A0A6A5WJ00_9PLEO</name>
<keyword evidence="2" id="KW-0812">Transmembrane</keyword>
<organism evidence="3 4">
    <name type="scientific">Amniculicola lignicola CBS 123094</name>
    <dbReference type="NCBI Taxonomy" id="1392246"/>
    <lineage>
        <taxon>Eukaryota</taxon>
        <taxon>Fungi</taxon>
        <taxon>Dikarya</taxon>
        <taxon>Ascomycota</taxon>
        <taxon>Pezizomycotina</taxon>
        <taxon>Dothideomycetes</taxon>
        <taxon>Pleosporomycetidae</taxon>
        <taxon>Pleosporales</taxon>
        <taxon>Amniculicolaceae</taxon>
        <taxon>Amniculicola</taxon>
    </lineage>
</organism>